<keyword evidence="1" id="KW-1133">Transmembrane helix</keyword>
<feature type="transmembrane region" description="Helical" evidence="1">
    <location>
        <begin position="43"/>
        <end position="66"/>
    </location>
</feature>
<proteinExistence type="predicted"/>
<organism evidence="2">
    <name type="scientific">Salinispirillum sp. LH 10-3-1</name>
    <dbReference type="NCBI Taxonomy" id="2952525"/>
    <lineage>
        <taxon>Bacteria</taxon>
        <taxon>Pseudomonadati</taxon>
        <taxon>Pseudomonadota</taxon>
        <taxon>Gammaproteobacteria</taxon>
        <taxon>Oceanospirillales</taxon>
        <taxon>Saccharospirillaceae</taxon>
        <taxon>Salinispirillum</taxon>
    </lineage>
</organism>
<keyword evidence="1" id="KW-0812">Transmembrane</keyword>
<dbReference type="RefSeq" id="WP_304996754.1">
    <property type="nucleotide sequence ID" value="NZ_CP101717.1"/>
</dbReference>
<keyword evidence="1" id="KW-0472">Membrane</keyword>
<dbReference type="AlphaFoldDB" id="A0AB38YJL6"/>
<name>A0AB38YJL6_9GAMM</name>
<feature type="transmembrane region" description="Helical" evidence="1">
    <location>
        <begin position="12"/>
        <end position="31"/>
    </location>
</feature>
<evidence type="ECO:0000313" key="2">
    <source>
        <dbReference type="EMBL" id="WLD59462.1"/>
    </source>
</evidence>
<dbReference type="Pfam" id="PF09842">
    <property type="entry name" value="DUF2069"/>
    <property type="match status" value="1"/>
</dbReference>
<evidence type="ECO:0000256" key="1">
    <source>
        <dbReference type="SAM" id="Phobius"/>
    </source>
</evidence>
<sequence length="124" mass="14004">MMSITQQQKWLRVTWASYIALVLMYAVQTWVTAPSGVGTPFEVIGAGMALWFLKTLPLWLFCPALIRLNARQLSWFGFVTLLYIPFTIVAAFDEPRWIGLLMSVASMGLFLGNAYLVRALKRGL</sequence>
<dbReference type="InterPro" id="IPR018643">
    <property type="entry name" value="DUF2069_membrane"/>
</dbReference>
<dbReference type="EMBL" id="CP101717">
    <property type="protein sequence ID" value="WLD59462.1"/>
    <property type="molecule type" value="Genomic_DNA"/>
</dbReference>
<accession>A0AB38YJL6</accession>
<feature type="transmembrane region" description="Helical" evidence="1">
    <location>
        <begin position="98"/>
        <end position="117"/>
    </location>
</feature>
<gene>
    <name evidence="2" type="ORF">NFC81_06700</name>
</gene>
<protein>
    <submittedName>
        <fullName evidence="2">DUF2069 domain-containing protein</fullName>
    </submittedName>
</protein>
<reference evidence="2" key="1">
    <citation type="submission" date="2022-07" db="EMBL/GenBank/DDBJ databases">
        <title>Complete genome sequence of Salinispirillum sp. LH10-3-1 capable of multiple carbohydrate inversion isolated from a soda lake.</title>
        <authorList>
            <person name="Liu J."/>
            <person name="Zhai Y."/>
            <person name="Zhang H."/>
            <person name="Yang H."/>
            <person name="Qu J."/>
            <person name="Li J."/>
        </authorList>
    </citation>
    <scope>NUCLEOTIDE SEQUENCE</scope>
    <source>
        <strain evidence="2">LH 10-3-1</strain>
    </source>
</reference>
<feature type="transmembrane region" description="Helical" evidence="1">
    <location>
        <begin position="73"/>
        <end position="92"/>
    </location>
</feature>